<proteinExistence type="predicted"/>
<name>A0A7J9GSJ1_9ROSI</name>
<evidence type="ECO:0000313" key="3">
    <source>
        <dbReference type="EMBL" id="MBA0800546.1"/>
    </source>
</evidence>
<dbReference type="EMBL" id="JABFAD010000006">
    <property type="protein sequence ID" value="MBA0800546.1"/>
    <property type="molecule type" value="Genomic_DNA"/>
</dbReference>
<dbReference type="InterPro" id="IPR008896">
    <property type="entry name" value="TIC214"/>
</dbReference>
<evidence type="ECO:0000313" key="4">
    <source>
        <dbReference type="Proteomes" id="UP000593560"/>
    </source>
</evidence>
<evidence type="ECO:0000256" key="2">
    <source>
        <dbReference type="SAM" id="MobiDB-lite"/>
    </source>
</evidence>
<comment type="subcellular location">
    <subcellularLocation>
        <location evidence="1">Membrane</location>
        <topology evidence="1">Multi-pass membrane protein</topology>
    </subcellularLocation>
</comment>
<gene>
    <name evidence="3" type="ORF">Gohar_010972</name>
</gene>
<reference evidence="3 4" key="1">
    <citation type="journal article" date="2019" name="Genome Biol. Evol.">
        <title>Insights into the evolution of the New World diploid cottons (Gossypium, subgenus Houzingenia) based on genome sequencing.</title>
        <authorList>
            <person name="Grover C.E."/>
            <person name="Arick M.A. 2nd"/>
            <person name="Thrash A."/>
            <person name="Conover J.L."/>
            <person name="Sanders W.S."/>
            <person name="Peterson D.G."/>
            <person name="Frelichowski J.E."/>
            <person name="Scheffler J.A."/>
            <person name="Scheffler B.E."/>
            <person name="Wendel J.F."/>
        </authorList>
    </citation>
    <scope>NUCLEOTIDE SEQUENCE [LARGE SCALE GENOMIC DNA]</scope>
    <source>
        <strain evidence="3">0</strain>
        <tissue evidence="3">Leaf</tissue>
    </source>
</reference>
<feature type="region of interest" description="Disordered" evidence="2">
    <location>
        <begin position="1"/>
        <end position="20"/>
    </location>
</feature>
<dbReference type="GO" id="GO:0016020">
    <property type="term" value="C:membrane"/>
    <property type="evidence" value="ECO:0007669"/>
    <property type="project" value="UniProtKB-SubCell"/>
</dbReference>
<feature type="compositionally biased region" description="Polar residues" evidence="2">
    <location>
        <begin position="1"/>
        <end position="15"/>
    </location>
</feature>
<feature type="non-terminal residue" evidence="3">
    <location>
        <position position="1"/>
    </location>
</feature>
<dbReference type="Pfam" id="PF05758">
    <property type="entry name" value="Ycf1"/>
    <property type="match status" value="1"/>
</dbReference>
<evidence type="ECO:0000256" key="1">
    <source>
        <dbReference type="ARBA" id="ARBA00004141"/>
    </source>
</evidence>
<comment type="caution">
    <text evidence="3">The sequence shown here is derived from an EMBL/GenBank/DDBJ whole genome shotgun (WGS) entry which is preliminary data.</text>
</comment>
<dbReference type="OrthoDB" id="1001261at2759"/>
<sequence>ANADTYTNTKNANDPDQTDEEALIRYLQKSDFRRDIIKGSMSAQRRKTITWELNTPSKTVSTSSCCHSAAMLLSSRTGIGNLRRILAGAVIAATNWFP</sequence>
<organism evidence="3 4">
    <name type="scientific">Gossypium harknessii</name>
    <dbReference type="NCBI Taxonomy" id="34285"/>
    <lineage>
        <taxon>Eukaryota</taxon>
        <taxon>Viridiplantae</taxon>
        <taxon>Streptophyta</taxon>
        <taxon>Embryophyta</taxon>
        <taxon>Tracheophyta</taxon>
        <taxon>Spermatophyta</taxon>
        <taxon>Magnoliopsida</taxon>
        <taxon>eudicotyledons</taxon>
        <taxon>Gunneridae</taxon>
        <taxon>Pentapetalae</taxon>
        <taxon>rosids</taxon>
        <taxon>malvids</taxon>
        <taxon>Malvales</taxon>
        <taxon>Malvaceae</taxon>
        <taxon>Malvoideae</taxon>
        <taxon>Gossypium</taxon>
    </lineage>
</organism>
<dbReference type="Proteomes" id="UP000593560">
    <property type="component" value="Unassembled WGS sequence"/>
</dbReference>
<accession>A0A7J9GSJ1</accession>
<protein>
    <submittedName>
        <fullName evidence="3">Uncharacterized protein</fullName>
    </submittedName>
</protein>
<dbReference type="AlphaFoldDB" id="A0A7J9GSJ1"/>
<keyword evidence="4" id="KW-1185">Reference proteome</keyword>